<comment type="caution">
    <text evidence="1">The sequence shown here is derived from an EMBL/GenBank/DDBJ whole genome shotgun (WGS) entry which is preliminary data.</text>
</comment>
<organism evidence="1">
    <name type="scientific">marine sediment metagenome</name>
    <dbReference type="NCBI Taxonomy" id="412755"/>
    <lineage>
        <taxon>unclassified sequences</taxon>
        <taxon>metagenomes</taxon>
        <taxon>ecological metagenomes</taxon>
    </lineage>
</organism>
<accession>A0A0F9NUH0</accession>
<name>A0A0F9NUH0_9ZZZZ</name>
<sequence>MRTLVDKIYRGTRKRFEVYITDLGGSAQDPDTCEVTLIKEGEYSYDSPKGPYACSKVGNVGYWGADVDLSASMTLGNWTANFDWVAGGVEDDAFFGFIVEDKVRPFINRRASQIPPNVEVVG</sequence>
<gene>
    <name evidence="1" type="ORF">LCGC14_1294210</name>
</gene>
<proteinExistence type="predicted"/>
<reference evidence="1" key="1">
    <citation type="journal article" date="2015" name="Nature">
        <title>Complex archaea that bridge the gap between prokaryotes and eukaryotes.</title>
        <authorList>
            <person name="Spang A."/>
            <person name="Saw J.H."/>
            <person name="Jorgensen S.L."/>
            <person name="Zaremba-Niedzwiedzka K."/>
            <person name="Martijn J."/>
            <person name="Lind A.E."/>
            <person name="van Eijk R."/>
            <person name="Schleper C."/>
            <person name="Guy L."/>
            <person name="Ettema T.J."/>
        </authorList>
    </citation>
    <scope>NUCLEOTIDE SEQUENCE</scope>
</reference>
<evidence type="ECO:0000313" key="1">
    <source>
        <dbReference type="EMBL" id="KKM84927.1"/>
    </source>
</evidence>
<dbReference type="AlphaFoldDB" id="A0A0F9NUH0"/>
<dbReference type="EMBL" id="LAZR01007491">
    <property type="protein sequence ID" value="KKM84927.1"/>
    <property type="molecule type" value="Genomic_DNA"/>
</dbReference>
<protein>
    <submittedName>
        <fullName evidence="1">Uncharacterized protein</fullName>
    </submittedName>
</protein>